<feature type="region of interest" description="Disordered" evidence="2">
    <location>
        <begin position="1"/>
        <end position="23"/>
    </location>
</feature>
<organism evidence="3">
    <name type="scientific">Hexamita inflata</name>
    <dbReference type="NCBI Taxonomy" id="28002"/>
    <lineage>
        <taxon>Eukaryota</taxon>
        <taxon>Metamonada</taxon>
        <taxon>Diplomonadida</taxon>
        <taxon>Hexamitidae</taxon>
        <taxon>Hexamitinae</taxon>
        <taxon>Hexamita</taxon>
    </lineage>
</organism>
<dbReference type="EMBL" id="CATOUU010000307">
    <property type="protein sequence ID" value="CAI9924209.1"/>
    <property type="molecule type" value="Genomic_DNA"/>
</dbReference>
<evidence type="ECO:0000313" key="4">
    <source>
        <dbReference type="EMBL" id="CAL6106337.1"/>
    </source>
</evidence>
<feature type="compositionally biased region" description="Polar residues" evidence="2">
    <location>
        <begin position="1"/>
        <end position="19"/>
    </location>
</feature>
<evidence type="ECO:0000256" key="1">
    <source>
        <dbReference type="SAM" id="Coils"/>
    </source>
</evidence>
<reference evidence="4 5" key="2">
    <citation type="submission" date="2024-07" db="EMBL/GenBank/DDBJ databases">
        <authorList>
            <person name="Akdeniz Z."/>
        </authorList>
    </citation>
    <scope>NUCLEOTIDE SEQUENCE [LARGE SCALE GENOMIC DNA]</scope>
</reference>
<reference evidence="3" key="1">
    <citation type="submission" date="2023-06" db="EMBL/GenBank/DDBJ databases">
        <authorList>
            <person name="Kurt Z."/>
        </authorList>
    </citation>
    <scope>NUCLEOTIDE SEQUENCE</scope>
</reference>
<proteinExistence type="predicted"/>
<sequence>MQSIIRTNSSDGTDPATNSEADRSKVETAFVRVQLHSKFTQANLCLEDRYQKLTKHFFADCDIYHGFNNQYQIQPGLQTVIILNCKFSSLHGFPNYNNSNPKIHIETIDESCRQFTAAEKAAGRSVTELTIKVLCEQLKLINIPETEKLELICSFVQRRNIQNEEVIQAMAVSGFDYSEFVQKKGMSNEEVLSILVKETVDISGFVEKKGINNEQIVNAMISSGLTTDQIMISLVKAKLDISTFVKSKELSDEEVLIILAKNGLNYIDFVQKKGITDEYSLIAFMKNNIDYKAFVESKYISDEQVLVALEKSGIDFQNFIEEQNISDDQVLIILTKNSVDVTAFAQKKGISSEHVLITLMKSGLDYSSFVQSNKIKKSQIIKIISRSDPSLLDKQQLLSKYTDFKLEQKEINGALIRREYELVNERVIQFVNNKQNEIAIELAYKDVLLQQLTQETDEYVQELKTRITDLQQINEQQKLEYEQKLSECKQNYEAELIKCKNEVETLKTEYQQDLQKEYEKYKTEIEQLKQTNEFEQLYHNKMQEYEHKKYVLDQQIDMNDNIANQLQVECNQLRQQLIEEKQYHYDQLQLAQQQVQRTYERNYEIQKQLTEEKKQRMIFFQQLQQKQSEVTKQLEQNIKDKIVSIAKLEEENQQLQNTLSVLKEQIEKLNIQELQHCIENQKIQLENKEDYIAKLKEENEKINVNHLQDKQIEKVISMLKTVDISE</sequence>
<keyword evidence="5" id="KW-1185">Reference proteome</keyword>
<keyword evidence="1" id="KW-0175">Coiled coil</keyword>
<dbReference type="EMBL" id="CAXDID020000609">
    <property type="protein sequence ID" value="CAL6106337.1"/>
    <property type="molecule type" value="Genomic_DNA"/>
</dbReference>
<dbReference type="Proteomes" id="UP001642409">
    <property type="component" value="Unassembled WGS sequence"/>
</dbReference>
<gene>
    <name evidence="3" type="ORF">HINF_LOCUS11854</name>
    <name evidence="4" type="ORF">HINF_LOCUS73693</name>
</gene>
<accession>A0AA86NRE4</accession>
<comment type="caution">
    <text evidence="3">The sequence shown here is derived from an EMBL/GenBank/DDBJ whole genome shotgun (WGS) entry which is preliminary data.</text>
</comment>
<evidence type="ECO:0000313" key="3">
    <source>
        <dbReference type="EMBL" id="CAI9924209.1"/>
    </source>
</evidence>
<evidence type="ECO:0000256" key="2">
    <source>
        <dbReference type="SAM" id="MobiDB-lite"/>
    </source>
</evidence>
<name>A0AA86NRE4_9EUKA</name>
<feature type="coiled-coil region" evidence="1">
    <location>
        <begin position="631"/>
        <end position="705"/>
    </location>
</feature>
<dbReference type="AlphaFoldDB" id="A0AA86NRE4"/>
<protein>
    <submittedName>
        <fullName evidence="4">Hypothetical_protein</fullName>
    </submittedName>
</protein>
<feature type="coiled-coil region" evidence="1">
    <location>
        <begin position="460"/>
        <end position="531"/>
    </location>
</feature>
<evidence type="ECO:0000313" key="5">
    <source>
        <dbReference type="Proteomes" id="UP001642409"/>
    </source>
</evidence>